<dbReference type="Proteomes" id="UP000076268">
    <property type="component" value="Unassembled WGS sequence"/>
</dbReference>
<keyword evidence="6 8" id="KW-0711">Selenium</keyword>
<dbReference type="GO" id="GO:0005737">
    <property type="term" value="C:cytoplasm"/>
    <property type="evidence" value="ECO:0007669"/>
    <property type="project" value="UniProtKB-SubCell"/>
</dbReference>
<evidence type="ECO:0000313" key="12">
    <source>
        <dbReference type="Proteomes" id="UP000076268"/>
    </source>
</evidence>
<dbReference type="Gene3D" id="3.40.640.10">
    <property type="entry name" value="Type I PLP-dependent aspartate aminotransferase-like (Major domain)"/>
    <property type="match status" value="1"/>
</dbReference>
<evidence type="ECO:0000256" key="5">
    <source>
        <dbReference type="ARBA" id="ARBA00022917"/>
    </source>
</evidence>
<dbReference type="GO" id="GO:0004125">
    <property type="term" value="F:L-seryl-tRNA(Sec) selenium transferase activity"/>
    <property type="evidence" value="ECO:0007669"/>
    <property type="project" value="UniProtKB-UniRule"/>
</dbReference>
<protein>
    <recommendedName>
        <fullName evidence="8">L-seryl-tRNA(Sec) selenium transferase</fullName>
        <ecNumber evidence="8">2.9.1.1</ecNumber>
    </recommendedName>
    <alternativeName>
        <fullName evidence="8">Selenocysteine synthase</fullName>
        <shortName evidence="8">Sec synthase</shortName>
    </alternativeName>
    <alternativeName>
        <fullName evidence="8">Selenocysteinyl-tRNA(Sec) synthase</fullName>
    </alternativeName>
</protein>
<keyword evidence="3 8" id="KW-0808">Transferase</keyword>
<dbReference type="InterPro" id="IPR004534">
    <property type="entry name" value="SelA_trans"/>
</dbReference>
<comment type="catalytic activity">
    <reaction evidence="8">
        <text>L-seryl-tRNA(Sec) + selenophosphate + H(+) = L-selenocysteinyl-tRNA(Sec) + phosphate</text>
        <dbReference type="Rhea" id="RHEA:22728"/>
        <dbReference type="Rhea" id="RHEA-COMP:9742"/>
        <dbReference type="Rhea" id="RHEA-COMP:9743"/>
        <dbReference type="ChEBI" id="CHEBI:15378"/>
        <dbReference type="ChEBI" id="CHEBI:16144"/>
        <dbReference type="ChEBI" id="CHEBI:43474"/>
        <dbReference type="ChEBI" id="CHEBI:78533"/>
        <dbReference type="ChEBI" id="CHEBI:78573"/>
        <dbReference type="EC" id="2.9.1.1"/>
    </reaction>
</comment>
<dbReference type="PANTHER" id="PTHR32328">
    <property type="entry name" value="L-SERYL-TRNA(SEC) SELENIUM TRANSFERASE"/>
    <property type="match status" value="1"/>
</dbReference>
<dbReference type="SUPFAM" id="SSF53383">
    <property type="entry name" value="PLP-dependent transferases"/>
    <property type="match status" value="1"/>
</dbReference>
<comment type="similarity">
    <text evidence="7 8">Belongs to the SelA family.</text>
</comment>
<feature type="modified residue" description="N6-(pyridoxal phosphate)lysine" evidence="8 9">
    <location>
        <position position="296"/>
    </location>
</feature>
<dbReference type="GO" id="GO:0001717">
    <property type="term" value="P:conversion of seryl-tRNAsec to selenocys-tRNAsec"/>
    <property type="evidence" value="ECO:0007669"/>
    <property type="project" value="UniProtKB-UniRule"/>
</dbReference>
<dbReference type="EC" id="2.9.1.1" evidence="8"/>
<dbReference type="STRING" id="1794912.AXX12_11015"/>
<evidence type="ECO:0000256" key="4">
    <source>
        <dbReference type="ARBA" id="ARBA00022898"/>
    </source>
</evidence>
<comment type="function">
    <text evidence="8">Converts seryl-tRNA(Sec) to selenocysteinyl-tRNA(Sec) required for selenoprotein biosynthesis.</text>
</comment>
<dbReference type="Pfam" id="PF12390">
    <property type="entry name" value="Se-cys_synth_N"/>
    <property type="match status" value="1"/>
</dbReference>
<gene>
    <name evidence="8" type="primary">selA</name>
    <name evidence="11" type="ORF">AXX12_11015</name>
</gene>
<accession>A0A154BP98</accession>
<evidence type="ECO:0000256" key="1">
    <source>
        <dbReference type="ARBA" id="ARBA00001933"/>
    </source>
</evidence>
<proteinExistence type="inferred from homology"/>
<comment type="cofactor">
    <cofactor evidence="1 8 9">
        <name>pyridoxal 5'-phosphate</name>
        <dbReference type="ChEBI" id="CHEBI:597326"/>
    </cofactor>
</comment>
<keyword evidence="12" id="KW-1185">Reference proteome</keyword>
<evidence type="ECO:0000313" key="11">
    <source>
        <dbReference type="EMBL" id="KYZ75731.1"/>
    </source>
</evidence>
<dbReference type="PANTHER" id="PTHR32328:SF0">
    <property type="entry name" value="L-SERYL-TRNA(SEC) SELENIUM TRANSFERASE"/>
    <property type="match status" value="1"/>
</dbReference>
<dbReference type="Gene3D" id="3.90.1150.180">
    <property type="match status" value="1"/>
</dbReference>
<keyword evidence="5 8" id="KW-0648">Protein biosynthesis</keyword>
<comment type="pathway">
    <text evidence="8">Aminoacyl-tRNA biosynthesis; selenocysteinyl-tRNA(Sec) biosynthesis; selenocysteinyl-tRNA(Sec) from L-seryl-tRNA(Sec) (bacterial route): step 1/1.</text>
</comment>
<feature type="domain" description="L-seryl-tRNA selenium transferase N-terminal" evidence="10">
    <location>
        <begin position="11"/>
        <end position="50"/>
    </location>
</feature>
<dbReference type="AlphaFoldDB" id="A0A154BP98"/>
<dbReference type="InterPro" id="IPR018319">
    <property type="entry name" value="SelA-like"/>
</dbReference>
<reference evidence="11 12" key="1">
    <citation type="submission" date="2016-02" db="EMBL/GenBank/DDBJ databases">
        <title>Anaerosporomusa subterraneum gen. nov., sp. nov., a spore-forming obligate anaerobe isolated from saprolite.</title>
        <authorList>
            <person name="Choi J.K."/>
            <person name="Shah M."/>
            <person name="Yee N."/>
        </authorList>
    </citation>
    <scope>NUCLEOTIDE SEQUENCE [LARGE SCALE GENOMIC DNA]</scope>
    <source>
        <strain evidence="11 12">RU4</strain>
    </source>
</reference>
<dbReference type="InterPro" id="IPR025862">
    <property type="entry name" value="SelA_trans_N_dom"/>
</dbReference>
<organism evidence="11 12">
    <name type="scientific">Anaerosporomusa subterranea</name>
    <dbReference type="NCBI Taxonomy" id="1794912"/>
    <lineage>
        <taxon>Bacteria</taxon>
        <taxon>Bacillati</taxon>
        <taxon>Bacillota</taxon>
        <taxon>Negativicutes</taxon>
        <taxon>Acetonemataceae</taxon>
        <taxon>Anaerosporomusa</taxon>
    </lineage>
</organism>
<evidence type="ECO:0000259" key="10">
    <source>
        <dbReference type="Pfam" id="PF12390"/>
    </source>
</evidence>
<dbReference type="UniPathway" id="UPA00906">
    <property type="reaction ID" value="UER00896"/>
</dbReference>
<evidence type="ECO:0000256" key="3">
    <source>
        <dbReference type="ARBA" id="ARBA00022679"/>
    </source>
</evidence>
<comment type="caution">
    <text evidence="11">The sequence shown here is derived from an EMBL/GenBank/DDBJ whole genome shotgun (WGS) entry which is preliminary data.</text>
</comment>
<sequence length="469" mass="50420">MGRKTMSDLNLRNIPSVDKLLNMPSLASAVLGLPRTVVLQAVRETLTMARQTLLAGGRVDISTEALLAAARRQAMQLAMPSLKRVINATGLVLHTNLGRAPLSRRAAERTQAILEGYSTLEYDVESGGRGSRYDHVADRLSRLTGAEAALVVNNNAAAVLLTLAALAAGKEVLVSRGQLVEVGGSFRIPDVMRQSGVKLVEVGTTNRTRIADYQEAITPETAAIMKVHTSNFRICGFTEQPTDAELCALAREQRIVLLDDLGSGTLLPLELGGWREPAVLERIAAGMDVVTFSGDKLLGGSQAGIIAGKQDCIAKIKKHPLLRALRVDKLTLAALEGTLLDYEIGDPKIDIPALRLLTRPVEEVKHQAEHLAHQLGAIRAKGWFAKAAPMQAQSGGGAFPAVEIASFGVRLTVEGRSINEIELALRSWTTPIICRLQENAIYLDVRCVSEEDMKIIRTACLSLAGVASE</sequence>
<evidence type="ECO:0000256" key="9">
    <source>
        <dbReference type="PIRSR" id="PIRSR618319-50"/>
    </source>
</evidence>
<name>A0A154BP98_ANASB</name>
<evidence type="ECO:0000256" key="6">
    <source>
        <dbReference type="ARBA" id="ARBA00023266"/>
    </source>
</evidence>
<dbReference type="InterPro" id="IPR015421">
    <property type="entry name" value="PyrdxlP-dep_Trfase_major"/>
</dbReference>
<dbReference type="GO" id="GO:0001514">
    <property type="term" value="P:selenocysteine incorporation"/>
    <property type="evidence" value="ECO:0007669"/>
    <property type="project" value="UniProtKB-UniRule"/>
</dbReference>
<keyword evidence="2 8" id="KW-0963">Cytoplasm</keyword>
<dbReference type="Pfam" id="PF03841">
    <property type="entry name" value="SelA"/>
    <property type="match status" value="1"/>
</dbReference>
<keyword evidence="4 8" id="KW-0663">Pyridoxal phosphate</keyword>
<dbReference type="EMBL" id="LSGP01000020">
    <property type="protein sequence ID" value="KYZ75731.1"/>
    <property type="molecule type" value="Genomic_DNA"/>
</dbReference>
<comment type="subcellular location">
    <subcellularLocation>
        <location evidence="8">Cytoplasm</location>
    </subcellularLocation>
</comment>
<evidence type="ECO:0000256" key="8">
    <source>
        <dbReference type="HAMAP-Rule" id="MF_00423"/>
    </source>
</evidence>
<evidence type="ECO:0000256" key="7">
    <source>
        <dbReference type="ARBA" id="ARBA00044507"/>
    </source>
</evidence>
<evidence type="ECO:0000256" key="2">
    <source>
        <dbReference type="ARBA" id="ARBA00022490"/>
    </source>
</evidence>
<dbReference type="InterPro" id="IPR015424">
    <property type="entry name" value="PyrdxlP-dep_Trfase"/>
</dbReference>
<dbReference type="HAMAP" id="MF_00423">
    <property type="entry name" value="SelA"/>
    <property type="match status" value="1"/>
</dbReference>
<dbReference type="NCBIfam" id="TIGR00474">
    <property type="entry name" value="selA"/>
    <property type="match status" value="1"/>
</dbReference>